<feature type="domain" description="HD-GYP" evidence="1">
    <location>
        <begin position="114"/>
        <end position="309"/>
    </location>
</feature>
<dbReference type="SMART" id="SM00471">
    <property type="entry name" value="HDc"/>
    <property type="match status" value="1"/>
</dbReference>
<dbReference type="PANTHER" id="PTHR43155:SF2">
    <property type="entry name" value="CYCLIC DI-GMP PHOSPHODIESTERASE PA4108"/>
    <property type="match status" value="1"/>
</dbReference>
<dbReference type="eggNOG" id="COG2206">
    <property type="taxonomic scope" value="Bacteria"/>
</dbReference>
<dbReference type="OrthoDB" id="9759601at2"/>
<dbReference type="PANTHER" id="PTHR43155">
    <property type="entry name" value="CYCLIC DI-GMP PHOSPHODIESTERASE PA4108-RELATED"/>
    <property type="match status" value="1"/>
</dbReference>
<dbReference type="KEGG" id="bco:Bcell_3427"/>
<dbReference type="InterPro" id="IPR006675">
    <property type="entry name" value="HDIG_dom"/>
</dbReference>
<dbReference type="PROSITE" id="PS51832">
    <property type="entry name" value="HD_GYP"/>
    <property type="match status" value="1"/>
</dbReference>
<dbReference type="Pfam" id="PF13487">
    <property type="entry name" value="HD_5"/>
    <property type="match status" value="1"/>
</dbReference>
<evidence type="ECO:0000313" key="3">
    <source>
        <dbReference type="Proteomes" id="UP000001401"/>
    </source>
</evidence>
<dbReference type="InterPro" id="IPR037522">
    <property type="entry name" value="HD_GYP_dom"/>
</dbReference>
<dbReference type="SUPFAM" id="SSF109604">
    <property type="entry name" value="HD-domain/PDEase-like"/>
    <property type="match status" value="1"/>
</dbReference>
<dbReference type="CDD" id="cd00077">
    <property type="entry name" value="HDc"/>
    <property type="match status" value="1"/>
</dbReference>
<dbReference type="GO" id="GO:0016787">
    <property type="term" value="F:hydrolase activity"/>
    <property type="evidence" value="ECO:0007669"/>
    <property type="project" value="UniProtKB-KW"/>
</dbReference>
<dbReference type="EMBL" id="CP002394">
    <property type="protein sequence ID" value="ADU31669.1"/>
    <property type="molecule type" value="Genomic_DNA"/>
</dbReference>
<dbReference type="InterPro" id="IPR003607">
    <property type="entry name" value="HD/PDEase_dom"/>
</dbReference>
<dbReference type="NCBIfam" id="TIGR00277">
    <property type="entry name" value="HDIG"/>
    <property type="match status" value="1"/>
</dbReference>
<dbReference type="HOGENOM" id="CLU_000445_92_1_9"/>
<accession>E6U2F6</accession>
<keyword evidence="2" id="KW-0378">Hydrolase</keyword>
<evidence type="ECO:0000259" key="1">
    <source>
        <dbReference type="PROSITE" id="PS51832"/>
    </source>
</evidence>
<dbReference type="STRING" id="649639.Bcell_3427"/>
<sequence>MRIRSVNSLQVNDRLAKAIYNENGQALLNSGVLLTKTIIDRIKRKGISFVYIEDNETKDIYVDDVIPEHEKLKSVMEIENNFGKMSRDITLGKSIDMDKISPTFGAIVKNILHGIKDQKEVISMLSDVYCYDSYVFQHSLNVTIYSLALGNKLGLNDKQLNELGMGAILHDIGKVAIPVEILNKQDKLTDEEFQLIQEHSTIGFDLLRKSQTISLIAAHCAYQHHERLDGSGYPRGIKGKDIHLYAKIIGIADVFDAVTGNRVYRKAKLPHEALDILYAGVNTLYEKEMVEVFSRTVALYPVGLEVVLSNGHVGVVARQNGEFTTRPVVRVIEENNIPVKPYDLDLMKQLDITIVECEVALTQKMVGS</sequence>
<dbReference type="RefSeq" id="WP_013490000.1">
    <property type="nucleotide sequence ID" value="NC_014829.1"/>
</dbReference>
<keyword evidence="3" id="KW-1185">Reference proteome</keyword>
<dbReference type="AlphaFoldDB" id="E6U2F6"/>
<evidence type="ECO:0000313" key="2">
    <source>
        <dbReference type="EMBL" id="ADU31669.1"/>
    </source>
</evidence>
<protein>
    <submittedName>
        <fullName evidence="2">Metal dependent phosphohydrolase</fullName>
    </submittedName>
</protein>
<organism evidence="2 3">
    <name type="scientific">Evansella cellulosilytica (strain ATCC 21833 / DSM 2522 / FERM P-1141 / JCM 9156 / N-4)</name>
    <name type="common">Bacillus cellulosilyticus</name>
    <dbReference type="NCBI Taxonomy" id="649639"/>
    <lineage>
        <taxon>Bacteria</taxon>
        <taxon>Bacillati</taxon>
        <taxon>Bacillota</taxon>
        <taxon>Bacilli</taxon>
        <taxon>Bacillales</taxon>
        <taxon>Bacillaceae</taxon>
        <taxon>Evansella</taxon>
    </lineage>
</organism>
<dbReference type="Gene3D" id="1.10.3210.10">
    <property type="entry name" value="Hypothetical protein af1432"/>
    <property type="match status" value="1"/>
</dbReference>
<proteinExistence type="predicted"/>
<name>E6U2F6_EVAC2</name>
<dbReference type="Proteomes" id="UP000001401">
    <property type="component" value="Chromosome"/>
</dbReference>
<reference evidence="2" key="1">
    <citation type="submission" date="2010-12" db="EMBL/GenBank/DDBJ databases">
        <title>Complete sequence of Bacillus cellulosilyticus DSM 2522.</title>
        <authorList>
            <consortium name="US DOE Joint Genome Institute"/>
            <person name="Lucas S."/>
            <person name="Copeland A."/>
            <person name="Lapidus A."/>
            <person name="Cheng J.-F."/>
            <person name="Bruce D."/>
            <person name="Goodwin L."/>
            <person name="Pitluck S."/>
            <person name="Chertkov O."/>
            <person name="Detter J.C."/>
            <person name="Han C."/>
            <person name="Tapia R."/>
            <person name="Land M."/>
            <person name="Hauser L."/>
            <person name="Jeffries C."/>
            <person name="Kyrpides N."/>
            <person name="Ivanova N."/>
            <person name="Mikhailova N."/>
            <person name="Brumm P."/>
            <person name="Mead D."/>
            <person name="Woyke T."/>
        </authorList>
    </citation>
    <scope>NUCLEOTIDE SEQUENCE [LARGE SCALE GENOMIC DNA]</scope>
    <source>
        <strain evidence="2">DSM 2522</strain>
    </source>
</reference>
<gene>
    <name evidence="2" type="ordered locus">Bcell_3427</name>
</gene>